<dbReference type="EMBL" id="JBHMBC010000018">
    <property type="protein sequence ID" value="MFB9820265.1"/>
    <property type="molecule type" value="Genomic_DNA"/>
</dbReference>
<dbReference type="InterPro" id="IPR036259">
    <property type="entry name" value="MFS_trans_sf"/>
</dbReference>
<dbReference type="Gene3D" id="1.20.1250.20">
    <property type="entry name" value="MFS general substrate transporter like domains"/>
    <property type="match status" value="1"/>
</dbReference>
<organism evidence="2 3">
    <name type="scientific">Arthrobacter ramosus</name>
    <dbReference type="NCBI Taxonomy" id="1672"/>
    <lineage>
        <taxon>Bacteria</taxon>
        <taxon>Bacillati</taxon>
        <taxon>Actinomycetota</taxon>
        <taxon>Actinomycetes</taxon>
        <taxon>Micrococcales</taxon>
        <taxon>Micrococcaceae</taxon>
        <taxon>Arthrobacter</taxon>
    </lineage>
</organism>
<sequence length="401" mass="40387">MKSRGDTSSLARIVGLAFLTVGIGTQLATPLLPSYGRQLGLGVADLSAVYSVFLIALVPVLLVMTVHRMQSHPVLLLFLGLLATMAADVAYLTVSLPGLLLGRALSGISLGFGAGAAATLTLALVGERGRTMVATVTIVGALSGTGGAVLVAEFAPAPLVTGFGVHLVLAAAAVAMVGVGLRPSRTRSLPVDAARVSETAEAPGPPLWIGYLLGSMAFTVGGLVVALVPLSATIAFQSTSLVLANSASISMLVLANIGQYSLARASMRWATVISALSIAAGGLMTALGLTVASLPLVIAGCGIAGIGQGLGYRTGMRIVMGGLTPRQQGVGTSVYSCVAYAACAILVFGSGLVVRSLGNITGMWTVLSALVVPAAALCFGAGLQRIKTETRRASLYAGQID</sequence>
<feature type="transmembrane region" description="Helical" evidence="1">
    <location>
        <begin position="9"/>
        <end position="28"/>
    </location>
</feature>
<feature type="transmembrane region" description="Helical" evidence="1">
    <location>
        <begin position="74"/>
        <end position="94"/>
    </location>
</feature>
<evidence type="ECO:0000313" key="2">
    <source>
        <dbReference type="EMBL" id="MFB9820265.1"/>
    </source>
</evidence>
<feature type="transmembrane region" description="Helical" evidence="1">
    <location>
        <begin position="333"/>
        <end position="354"/>
    </location>
</feature>
<dbReference type="Pfam" id="PF07690">
    <property type="entry name" value="MFS_1"/>
    <property type="match status" value="1"/>
</dbReference>
<feature type="transmembrane region" description="Helical" evidence="1">
    <location>
        <begin position="360"/>
        <end position="383"/>
    </location>
</feature>
<feature type="transmembrane region" description="Helical" evidence="1">
    <location>
        <begin position="100"/>
        <end position="125"/>
    </location>
</feature>
<feature type="transmembrane region" description="Helical" evidence="1">
    <location>
        <begin position="132"/>
        <end position="151"/>
    </location>
</feature>
<accession>A0ABV5Y2A6</accession>
<keyword evidence="1" id="KW-0812">Transmembrane</keyword>
<name>A0ABV5Y2A6_ARTRM</name>
<proteinExistence type="predicted"/>
<feature type="transmembrane region" description="Helical" evidence="1">
    <location>
        <begin position="48"/>
        <end position="67"/>
    </location>
</feature>
<gene>
    <name evidence="2" type="ORF">ACFFP1_12255</name>
</gene>
<feature type="transmembrane region" description="Helical" evidence="1">
    <location>
        <begin position="207"/>
        <end position="228"/>
    </location>
</feature>
<dbReference type="Proteomes" id="UP001589702">
    <property type="component" value="Unassembled WGS sequence"/>
</dbReference>
<protein>
    <submittedName>
        <fullName evidence="2">MFS transporter</fullName>
    </submittedName>
</protein>
<feature type="transmembrane region" description="Helical" evidence="1">
    <location>
        <begin position="269"/>
        <end position="287"/>
    </location>
</feature>
<reference evidence="2 3" key="1">
    <citation type="submission" date="2024-09" db="EMBL/GenBank/DDBJ databases">
        <authorList>
            <person name="Sun Q."/>
            <person name="Mori K."/>
        </authorList>
    </citation>
    <scope>NUCLEOTIDE SEQUENCE [LARGE SCALE GENOMIC DNA]</scope>
    <source>
        <strain evidence="2 3">JCM 1334</strain>
    </source>
</reference>
<evidence type="ECO:0000256" key="1">
    <source>
        <dbReference type="SAM" id="Phobius"/>
    </source>
</evidence>
<evidence type="ECO:0000313" key="3">
    <source>
        <dbReference type="Proteomes" id="UP001589702"/>
    </source>
</evidence>
<comment type="caution">
    <text evidence="2">The sequence shown here is derived from an EMBL/GenBank/DDBJ whole genome shotgun (WGS) entry which is preliminary data.</text>
</comment>
<feature type="transmembrane region" description="Helical" evidence="1">
    <location>
        <begin position="163"/>
        <end position="181"/>
    </location>
</feature>
<dbReference type="RefSeq" id="WP_234754916.1">
    <property type="nucleotide sequence ID" value="NZ_BAAAWN010000001.1"/>
</dbReference>
<dbReference type="SUPFAM" id="SSF103473">
    <property type="entry name" value="MFS general substrate transporter"/>
    <property type="match status" value="1"/>
</dbReference>
<dbReference type="InterPro" id="IPR011701">
    <property type="entry name" value="MFS"/>
</dbReference>
<feature type="transmembrane region" description="Helical" evidence="1">
    <location>
        <begin position="234"/>
        <end position="257"/>
    </location>
</feature>
<keyword evidence="1" id="KW-0472">Membrane</keyword>
<feature type="transmembrane region" description="Helical" evidence="1">
    <location>
        <begin position="293"/>
        <end position="312"/>
    </location>
</feature>
<keyword evidence="1" id="KW-1133">Transmembrane helix</keyword>
<keyword evidence="3" id="KW-1185">Reference proteome</keyword>